<dbReference type="Proteomes" id="UP000282321">
    <property type="component" value="Unassembled WGS sequence"/>
</dbReference>
<reference evidence="2 3" key="1">
    <citation type="submission" date="2018-06" db="EMBL/GenBank/DDBJ databases">
        <title>Extensive metabolic versatility and redundancy in microbially diverse, dynamic hydrothermal sediments.</title>
        <authorList>
            <person name="Dombrowski N."/>
            <person name="Teske A."/>
            <person name="Baker B.J."/>
        </authorList>
    </citation>
    <scope>NUCLEOTIDE SEQUENCE [LARGE SCALE GENOMIC DNA]</scope>
    <source>
        <strain evidence="2">B35_G9</strain>
    </source>
</reference>
<name>A0A660S8G6_UNCT6</name>
<keyword evidence="1" id="KW-1133">Transmembrane helix</keyword>
<organism evidence="2 3">
    <name type="scientific">candidate division TA06 bacterium</name>
    <dbReference type="NCBI Taxonomy" id="2250710"/>
    <lineage>
        <taxon>Bacteria</taxon>
        <taxon>Bacteria division TA06</taxon>
    </lineage>
</organism>
<evidence type="ECO:0000313" key="3">
    <source>
        <dbReference type="Proteomes" id="UP000282321"/>
    </source>
</evidence>
<feature type="transmembrane region" description="Helical" evidence="1">
    <location>
        <begin position="33"/>
        <end position="53"/>
    </location>
</feature>
<protein>
    <submittedName>
        <fullName evidence="2">Uncharacterized protein</fullName>
    </submittedName>
</protein>
<dbReference type="EMBL" id="QNBC01000100">
    <property type="protein sequence ID" value="RKX65270.1"/>
    <property type="molecule type" value="Genomic_DNA"/>
</dbReference>
<gene>
    <name evidence="2" type="ORF">DRP44_06725</name>
</gene>
<keyword evidence="1" id="KW-0812">Transmembrane</keyword>
<feature type="non-terminal residue" evidence="2">
    <location>
        <position position="103"/>
    </location>
</feature>
<evidence type="ECO:0000313" key="2">
    <source>
        <dbReference type="EMBL" id="RKX65270.1"/>
    </source>
</evidence>
<comment type="caution">
    <text evidence="2">The sequence shown here is derived from an EMBL/GenBank/DDBJ whole genome shotgun (WGS) entry which is preliminary data.</text>
</comment>
<proteinExistence type="predicted"/>
<keyword evidence="1" id="KW-0472">Membrane</keyword>
<evidence type="ECO:0000256" key="1">
    <source>
        <dbReference type="SAM" id="Phobius"/>
    </source>
</evidence>
<dbReference type="AlphaFoldDB" id="A0A660S8G6"/>
<accession>A0A660S8G6</accession>
<sequence length="103" mass="12125">MITMLKKAHDYFTLILVSARGGKLKEYRISRPTVILIFFLLALFIALLIYGAFSYGRVYVTALRVKMVERQNREYAEQNRKIKEAYANIKYILSQDKKLKMLL</sequence>